<dbReference type="Proteomes" id="UP000501868">
    <property type="component" value="Chromosome"/>
</dbReference>
<dbReference type="EMBL" id="CP051128">
    <property type="protein sequence ID" value="QIZ07066.1"/>
    <property type="molecule type" value="Genomic_DNA"/>
</dbReference>
<proteinExistence type="predicted"/>
<reference evidence="1 2" key="2">
    <citation type="submission" date="2020-04" db="EMBL/GenBank/DDBJ databases">
        <authorList>
            <person name="Fomenkov A."/>
            <person name="Anton B.P."/>
            <person name="Roberts R.J."/>
        </authorList>
    </citation>
    <scope>NUCLEOTIDE SEQUENCE [LARGE SCALE GENOMIC DNA]</scope>
    <source>
        <strain evidence="1 2">S2</strain>
    </source>
</reference>
<organism evidence="1 2">
    <name type="scientific">Priestia megaterium</name>
    <name type="common">Bacillus megaterium</name>
    <dbReference type="NCBI Taxonomy" id="1404"/>
    <lineage>
        <taxon>Bacteria</taxon>
        <taxon>Bacillati</taxon>
        <taxon>Bacillota</taxon>
        <taxon>Bacilli</taxon>
        <taxon>Bacillales</taxon>
        <taxon>Bacillaceae</taxon>
        <taxon>Priestia</taxon>
    </lineage>
</organism>
<name>A0A6H1P0J2_PRIMG</name>
<evidence type="ECO:0000313" key="1">
    <source>
        <dbReference type="EMBL" id="QIZ07066.1"/>
    </source>
</evidence>
<reference evidence="1 2" key="1">
    <citation type="submission" date="2020-04" db="EMBL/GenBank/DDBJ databases">
        <title>Genome-Wide Identification of 5-Methylcytosine Sites in Bacterial Genomes By High-Throughput Sequencing of MspJI Restriction Fragments.</title>
        <authorList>
            <person name="Wu V."/>
        </authorList>
    </citation>
    <scope>NUCLEOTIDE SEQUENCE [LARGE SCALE GENOMIC DNA]</scope>
    <source>
        <strain evidence="1 2">S2</strain>
    </source>
</reference>
<accession>A0A6H1P0J2</accession>
<evidence type="ECO:0000313" key="2">
    <source>
        <dbReference type="Proteomes" id="UP000501868"/>
    </source>
</evidence>
<dbReference type="Pfam" id="PF10970">
    <property type="entry name" value="GerPE"/>
    <property type="match status" value="1"/>
</dbReference>
<protein>
    <submittedName>
        <fullName evidence="1">Spore germination protein GerPE</fullName>
    </submittedName>
</protein>
<sequence>MLQRTSCVDTINIKIASFSSTVQLGDSCIINGLSRALAVQRETDVFYGNEGNLSPYRVFSEPIPFQPIDEPFSYARQNPNPLIRVGKIDIIGISSASILHVGNSRHVSMEARVKHIRQLLPTPRKEEVEEQGQR</sequence>
<dbReference type="AlphaFoldDB" id="A0A6H1P0J2"/>
<dbReference type="InterPro" id="IPR024496">
    <property type="entry name" value="Spore_germ_GerPE"/>
</dbReference>
<gene>
    <name evidence="1" type="ORF">HFZ78_10415</name>
</gene>